<gene>
    <name evidence="2" type="ORF">POCTA_138.1.T1120171</name>
</gene>
<dbReference type="EMBL" id="CAJJDP010000112">
    <property type="protein sequence ID" value="CAD8196768.1"/>
    <property type="molecule type" value="Genomic_DNA"/>
</dbReference>
<feature type="region of interest" description="Disordered" evidence="1">
    <location>
        <begin position="85"/>
        <end position="132"/>
    </location>
</feature>
<dbReference type="OMA" id="RIFSHNR"/>
<organism evidence="2 3">
    <name type="scientific">Paramecium octaurelia</name>
    <dbReference type="NCBI Taxonomy" id="43137"/>
    <lineage>
        <taxon>Eukaryota</taxon>
        <taxon>Sar</taxon>
        <taxon>Alveolata</taxon>
        <taxon>Ciliophora</taxon>
        <taxon>Intramacronucleata</taxon>
        <taxon>Oligohymenophorea</taxon>
        <taxon>Peniculida</taxon>
        <taxon>Parameciidae</taxon>
        <taxon>Paramecium</taxon>
    </lineage>
</organism>
<name>A0A8S1X301_PAROT</name>
<dbReference type="AlphaFoldDB" id="A0A8S1X301"/>
<dbReference type="OrthoDB" id="299057at2759"/>
<dbReference type="Proteomes" id="UP000683925">
    <property type="component" value="Unassembled WGS sequence"/>
</dbReference>
<reference evidence="2" key="1">
    <citation type="submission" date="2021-01" db="EMBL/GenBank/DDBJ databases">
        <authorList>
            <consortium name="Genoscope - CEA"/>
            <person name="William W."/>
        </authorList>
    </citation>
    <scope>NUCLEOTIDE SEQUENCE</scope>
</reference>
<sequence length="233" mass="27358">MIRSFHSASFQQISYVPPLNQLRRSSCHCSHCSTSNIKQITLPNQQYEIVMHRKMRLANLIIDNFKPTDKYLRSKNKYKNFRIFSHNRQQMMSPDNYRSPQKSPSTDQQDEIKVHSSNKKASPMHSQYLQPKQSNSYFLNHLKTQMTRIDKNLNQLIQTSRQQMTEPDEPLITTKRTKQAIIKTIKTHHPYQSAYSIAINKKFGPPKKMHTTPSNLLARTQQSLSKYAFNFID</sequence>
<protein>
    <submittedName>
        <fullName evidence="2">Uncharacterized protein</fullName>
    </submittedName>
</protein>
<evidence type="ECO:0000313" key="2">
    <source>
        <dbReference type="EMBL" id="CAD8196768.1"/>
    </source>
</evidence>
<feature type="compositionally biased region" description="Polar residues" evidence="1">
    <location>
        <begin position="86"/>
        <end position="107"/>
    </location>
</feature>
<evidence type="ECO:0000313" key="3">
    <source>
        <dbReference type="Proteomes" id="UP000683925"/>
    </source>
</evidence>
<keyword evidence="3" id="KW-1185">Reference proteome</keyword>
<proteinExistence type="predicted"/>
<accession>A0A8S1X301</accession>
<evidence type="ECO:0000256" key="1">
    <source>
        <dbReference type="SAM" id="MobiDB-lite"/>
    </source>
</evidence>
<comment type="caution">
    <text evidence="2">The sequence shown here is derived from an EMBL/GenBank/DDBJ whole genome shotgun (WGS) entry which is preliminary data.</text>
</comment>